<dbReference type="AlphaFoldDB" id="A0AA88IIL0"/>
<dbReference type="Proteomes" id="UP001187315">
    <property type="component" value="Unassembled WGS sequence"/>
</dbReference>
<evidence type="ECO:0000313" key="3">
    <source>
        <dbReference type="Proteomes" id="UP001187315"/>
    </source>
</evidence>
<sequence length="96" mass="10471">MHACRKGGLSKIDTNRHGIEHIIDPFSMADLTNNNSKCLSTLCTVNGLYQLFEYSSNASHLGNSTCSNNTHRNREAPPPSPFGDGPCHESKPTLIT</sequence>
<proteinExistence type="predicted"/>
<comment type="caution">
    <text evidence="2">The sequence shown here is derived from an EMBL/GenBank/DDBJ whole genome shotgun (WGS) entry which is preliminary data.</text>
</comment>
<dbReference type="EMBL" id="JAVHJS010000026">
    <property type="protein sequence ID" value="KAK2815075.1"/>
    <property type="molecule type" value="Genomic_DNA"/>
</dbReference>
<reference evidence="2" key="1">
    <citation type="submission" date="2023-08" db="EMBL/GenBank/DDBJ databases">
        <title>Pelteobagrus vachellii genome.</title>
        <authorList>
            <person name="Liu H."/>
        </authorList>
    </citation>
    <scope>NUCLEOTIDE SEQUENCE</scope>
    <source>
        <strain evidence="2">PRFRI_2022a</strain>
        <tissue evidence="2">Muscle</tissue>
    </source>
</reference>
<gene>
    <name evidence="2" type="ORF">Q7C36_023341</name>
</gene>
<protein>
    <submittedName>
        <fullName evidence="2">Uncharacterized protein</fullName>
    </submittedName>
</protein>
<evidence type="ECO:0000313" key="2">
    <source>
        <dbReference type="EMBL" id="KAK2815075.1"/>
    </source>
</evidence>
<keyword evidence="3" id="KW-1185">Reference proteome</keyword>
<accession>A0AA88IIL0</accession>
<feature type="region of interest" description="Disordered" evidence="1">
    <location>
        <begin position="62"/>
        <end position="96"/>
    </location>
</feature>
<organism evidence="2 3">
    <name type="scientific">Tachysurus vachellii</name>
    <name type="common">Darkbarbel catfish</name>
    <name type="synonym">Pelteobagrus vachellii</name>
    <dbReference type="NCBI Taxonomy" id="175792"/>
    <lineage>
        <taxon>Eukaryota</taxon>
        <taxon>Metazoa</taxon>
        <taxon>Chordata</taxon>
        <taxon>Craniata</taxon>
        <taxon>Vertebrata</taxon>
        <taxon>Euteleostomi</taxon>
        <taxon>Actinopterygii</taxon>
        <taxon>Neopterygii</taxon>
        <taxon>Teleostei</taxon>
        <taxon>Ostariophysi</taxon>
        <taxon>Siluriformes</taxon>
        <taxon>Bagridae</taxon>
        <taxon>Tachysurus</taxon>
    </lineage>
</organism>
<name>A0AA88IIL0_TACVA</name>
<evidence type="ECO:0000256" key="1">
    <source>
        <dbReference type="SAM" id="MobiDB-lite"/>
    </source>
</evidence>
<feature type="compositionally biased region" description="Basic and acidic residues" evidence="1">
    <location>
        <begin position="86"/>
        <end position="96"/>
    </location>
</feature>